<name>A0A0D0DRX1_9AGAM</name>
<dbReference type="EMBL" id="KN825014">
    <property type="protein sequence ID" value="KIK95908.1"/>
    <property type="molecule type" value="Genomic_DNA"/>
</dbReference>
<dbReference type="Proteomes" id="UP000054538">
    <property type="component" value="Unassembled WGS sequence"/>
</dbReference>
<protein>
    <submittedName>
        <fullName evidence="1">Unplaced genomic scaffold scaffold_192, whole genome shotgun sequence</fullName>
    </submittedName>
</protein>
<organism evidence="1 2">
    <name type="scientific">Paxillus rubicundulus Ve08.2h10</name>
    <dbReference type="NCBI Taxonomy" id="930991"/>
    <lineage>
        <taxon>Eukaryota</taxon>
        <taxon>Fungi</taxon>
        <taxon>Dikarya</taxon>
        <taxon>Basidiomycota</taxon>
        <taxon>Agaricomycotina</taxon>
        <taxon>Agaricomycetes</taxon>
        <taxon>Agaricomycetidae</taxon>
        <taxon>Boletales</taxon>
        <taxon>Paxilineae</taxon>
        <taxon>Paxillaceae</taxon>
        <taxon>Paxillus</taxon>
    </lineage>
</organism>
<evidence type="ECO:0000313" key="2">
    <source>
        <dbReference type="Proteomes" id="UP000054538"/>
    </source>
</evidence>
<evidence type="ECO:0000313" key="1">
    <source>
        <dbReference type="EMBL" id="KIK95908.1"/>
    </source>
</evidence>
<dbReference type="InParanoid" id="A0A0D0DRX1"/>
<accession>A0A0D0DRX1</accession>
<sequence length="231" mass="26274">MLGRIQNPPQGPFQIDSLWIHHSVATYLALEHASQKAYKCVTHSTRQSYPAPDGVDDKLLLFKVVEKLIASYKGIDLIWHNMCPDSCVDFTRPLKDLNNCPTCHKSRWNEAKLHASNGHVKMSLKKFPTIPLGPKLQALYHDPKSAQHMYNLYEQTQQIIDEIQHTQRIPVINVITMGCDYLGVVPDGNIKGNDIVVMASLDGVQLYEDKDSNCWIYIWIIVNLSLGKQYC</sequence>
<reference evidence="1 2" key="1">
    <citation type="submission" date="2014-04" db="EMBL/GenBank/DDBJ databases">
        <authorList>
            <consortium name="DOE Joint Genome Institute"/>
            <person name="Kuo A."/>
            <person name="Kohler A."/>
            <person name="Jargeat P."/>
            <person name="Nagy L.G."/>
            <person name="Floudas D."/>
            <person name="Copeland A."/>
            <person name="Barry K.W."/>
            <person name="Cichocki N."/>
            <person name="Veneault-Fourrey C."/>
            <person name="LaButti K."/>
            <person name="Lindquist E.A."/>
            <person name="Lipzen A."/>
            <person name="Lundell T."/>
            <person name="Morin E."/>
            <person name="Murat C."/>
            <person name="Sun H."/>
            <person name="Tunlid A."/>
            <person name="Henrissat B."/>
            <person name="Grigoriev I.V."/>
            <person name="Hibbett D.S."/>
            <person name="Martin F."/>
            <person name="Nordberg H.P."/>
            <person name="Cantor M.N."/>
            <person name="Hua S.X."/>
        </authorList>
    </citation>
    <scope>NUCLEOTIDE SEQUENCE [LARGE SCALE GENOMIC DNA]</scope>
    <source>
        <strain evidence="1 2">Ve08.2h10</strain>
    </source>
</reference>
<keyword evidence="2" id="KW-1185">Reference proteome</keyword>
<gene>
    <name evidence="1" type="ORF">PAXRUDRAFT_139677</name>
</gene>
<dbReference type="HOGENOM" id="CLU_007337_1_0_1"/>
<dbReference type="OrthoDB" id="3261594at2759"/>
<proteinExistence type="predicted"/>
<dbReference type="AlphaFoldDB" id="A0A0D0DRX1"/>
<dbReference type="STRING" id="930991.A0A0D0DRX1"/>
<reference evidence="2" key="2">
    <citation type="submission" date="2015-01" db="EMBL/GenBank/DDBJ databases">
        <title>Evolutionary Origins and Diversification of the Mycorrhizal Mutualists.</title>
        <authorList>
            <consortium name="DOE Joint Genome Institute"/>
            <consortium name="Mycorrhizal Genomics Consortium"/>
            <person name="Kohler A."/>
            <person name="Kuo A."/>
            <person name="Nagy L.G."/>
            <person name="Floudas D."/>
            <person name="Copeland A."/>
            <person name="Barry K.W."/>
            <person name="Cichocki N."/>
            <person name="Veneault-Fourrey C."/>
            <person name="LaButti K."/>
            <person name="Lindquist E.A."/>
            <person name="Lipzen A."/>
            <person name="Lundell T."/>
            <person name="Morin E."/>
            <person name="Murat C."/>
            <person name="Riley R."/>
            <person name="Ohm R."/>
            <person name="Sun H."/>
            <person name="Tunlid A."/>
            <person name="Henrissat B."/>
            <person name="Grigoriev I.V."/>
            <person name="Hibbett D.S."/>
            <person name="Martin F."/>
        </authorList>
    </citation>
    <scope>NUCLEOTIDE SEQUENCE [LARGE SCALE GENOMIC DNA]</scope>
    <source>
        <strain evidence="2">Ve08.2h10</strain>
    </source>
</reference>